<dbReference type="EMBL" id="JAATOP010000003">
    <property type="protein sequence ID" value="NIY72077.1"/>
    <property type="molecule type" value="Genomic_DNA"/>
</dbReference>
<comment type="caution">
    <text evidence="2">The sequence shown here is derived from an EMBL/GenBank/DDBJ whole genome shotgun (WGS) entry which is preliminary data.</text>
</comment>
<evidence type="ECO:0000256" key="1">
    <source>
        <dbReference type="SAM" id="SignalP"/>
    </source>
</evidence>
<proteinExistence type="predicted"/>
<sequence length="139" mass="13528">MKNVVKVLAVSAALAGGAATITSAQTITTQADVEAQCAAAPETCAALIAQYGAALAAAGAPVSQIAQLVAYSKQFVAQNPVYREVMASSVVSVASSVANGAATNPGYTAFASQVVADAQDIDPGVDSGTVVGQNPASAG</sequence>
<name>A0ABX0VXY9_9RHOB</name>
<evidence type="ECO:0000313" key="2">
    <source>
        <dbReference type="EMBL" id="NIY72077.1"/>
    </source>
</evidence>
<feature type="chain" id="PRO_5047465223" description="Hemophore-related protein" evidence="1">
    <location>
        <begin position="25"/>
        <end position="139"/>
    </location>
</feature>
<evidence type="ECO:0008006" key="4">
    <source>
        <dbReference type="Google" id="ProtNLM"/>
    </source>
</evidence>
<feature type="signal peptide" evidence="1">
    <location>
        <begin position="1"/>
        <end position="24"/>
    </location>
</feature>
<dbReference type="Proteomes" id="UP000709466">
    <property type="component" value="Unassembled WGS sequence"/>
</dbReference>
<accession>A0ABX0VXY9</accession>
<keyword evidence="3" id="KW-1185">Reference proteome</keyword>
<reference evidence="2 3" key="1">
    <citation type="submission" date="2020-03" db="EMBL/GenBank/DDBJ databases">
        <title>Bacterial isolates of synthetic phycosphere.</title>
        <authorList>
            <person name="Fu H."/>
            <person name="Moran M.A."/>
        </authorList>
    </citation>
    <scope>NUCLEOTIDE SEQUENCE [LARGE SCALE GENOMIC DNA]</scope>
    <source>
        <strain evidence="2 3">HF1</strain>
    </source>
</reference>
<evidence type="ECO:0000313" key="3">
    <source>
        <dbReference type="Proteomes" id="UP000709466"/>
    </source>
</evidence>
<protein>
    <recommendedName>
        <fullName evidence="4">Hemophore-related protein</fullName>
    </recommendedName>
</protein>
<organism evidence="2 3">
    <name type="scientific">Marivivens donghaensis</name>
    <dbReference type="NCBI Taxonomy" id="1699413"/>
    <lineage>
        <taxon>Bacteria</taxon>
        <taxon>Pseudomonadati</taxon>
        <taxon>Pseudomonadota</taxon>
        <taxon>Alphaproteobacteria</taxon>
        <taxon>Rhodobacterales</taxon>
        <taxon>Paracoccaceae</taxon>
        <taxon>Marivivens group</taxon>
        <taxon>Marivivens</taxon>
    </lineage>
</organism>
<gene>
    <name evidence="2" type="ORF">HCZ30_06465</name>
</gene>
<keyword evidence="1" id="KW-0732">Signal</keyword>
<dbReference type="RefSeq" id="WP_167637462.1">
    <property type="nucleotide sequence ID" value="NZ_JAATOP010000003.1"/>
</dbReference>